<feature type="transmembrane region" description="Helical" evidence="7">
    <location>
        <begin position="334"/>
        <end position="360"/>
    </location>
</feature>
<feature type="transmembrane region" description="Helical" evidence="7">
    <location>
        <begin position="547"/>
        <end position="568"/>
    </location>
</feature>
<keyword evidence="4 7" id="KW-1133">Transmembrane helix</keyword>
<comment type="caution">
    <text evidence="8">The sequence shown here is derived from an EMBL/GenBank/DDBJ whole genome shotgun (WGS) entry which is preliminary data.</text>
</comment>
<protein>
    <recommendedName>
        <fullName evidence="10">DinF protein</fullName>
    </recommendedName>
</protein>
<feature type="transmembrane region" description="Helical" evidence="7">
    <location>
        <begin position="411"/>
        <end position="433"/>
    </location>
</feature>
<evidence type="ECO:0000256" key="2">
    <source>
        <dbReference type="ARBA" id="ARBA00022475"/>
    </source>
</evidence>
<keyword evidence="2" id="KW-1003">Cell membrane</keyword>
<evidence type="ECO:0008006" key="10">
    <source>
        <dbReference type="Google" id="ProtNLM"/>
    </source>
</evidence>
<dbReference type="OrthoDB" id="10254074at2759"/>
<comment type="subcellular location">
    <subcellularLocation>
        <location evidence="1">Cell membrane</location>
        <topology evidence="1">Multi-pass membrane protein</topology>
    </subcellularLocation>
</comment>
<feature type="transmembrane region" description="Helical" evidence="7">
    <location>
        <begin position="722"/>
        <end position="744"/>
    </location>
</feature>
<keyword evidence="3 7" id="KW-0812">Transmembrane</keyword>
<dbReference type="AlphaFoldDB" id="A0A132NW01"/>
<evidence type="ECO:0000313" key="9">
    <source>
        <dbReference type="Proteomes" id="UP000070089"/>
    </source>
</evidence>
<dbReference type="PANTHER" id="PTHR43823:SF3">
    <property type="entry name" value="MULTIDRUG EXPORT PROTEIN MEPA"/>
    <property type="match status" value="1"/>
</dbReference>
<organism evidence="8 9">
    <name type="scientific">Giardia duodenalis assemblage B</name>
    <dbReference type="NCBI Taxonomy" id="1394984"/>
    <lineage>
        <taxon>Eukaryota</taxon>
        <taxon>Metamonada</taxon>
        <taxon>Diplomonadida</taxon>
        <taxon>Hexamitidae</taxon>
        <taxon>Giardiinae</taxon>
        <taxon>Giardia</taxon>
    </lineage>
</organism>
<feature type="transmembrane region" description="Helical" evidence="7">
    <location>
        <begin position="380"/>
        <end position="399"/>
    </location>
</feature>
<feature type="transmembrane region" description="Helical" evidence="7">
    <location>
        <begin position="439"/>
        <end position="460"/>
    </location>
</feature>
<evidence type="ECO:0000313" key="8">
    <source>
        <dbReference type="EMBL" id="KWX14243.1"/>
    </source>
</evidence>
<proteinExistence type="predicted"/>
<accession>A0A132NW01</accession>
<feature type="transmembrane region" description="Helical" evidence="7">
    <location>
        <begin position="668"/>
        <end position="689"/>
    </location>
</feature>
<evidence type="ECO:0000256" key="7">
    <source>
        <dbReference type="SAM" id="Phobius"/>
    </source>
</evidence>
<feature type="transmembrane region" description="Helical" evidence="7">
    <location>
        <begin position="623"/>
        <end position="648"/>
    </location>
</feature>
<evidence type="ECO:0000256" key="3">
    <source>
        <dbReference type="ARBA" id="ARBA00022692"/>
    </source>
</evidence>
<reference evidence="8 9" key="1">
    <citation type="journal article" date="2015" name="Mol. Biochem. Parasitol.">
        <title>Identification of polymorphic genes for use in assemblage B genotyping assays through comparative genomics of multiple assemblage B Giardia duodenalis isolates.</title>
        <authorList>
            <person name="Wielinga C."/>
            <person name="Thompson R.C."/>
            <person name="Monis P."/>
            <person name="Ryan U."/>
        </authorList>
    </citation>
    <scope>NUCLEOTIDE SEQUENCE [LARGE SCALE GENOMIC DNA]</scope>
    <source>
        <strain evidence="8 9">BAH15c1</strain>
    </source>
</reference>
<name>A0A132NW01_GIAIN</name>
<feature type="transmembrane region" description="Helical" evidence="7">
    <location>
        <begin position="696"/>
        <end position="716"/>
    </location>
</feature>
<dbReference type="EMBL" id="JXTI01000039">
    <property type="protein sequence ID" value="KWX14243.1"/>
    <property type="molecule type" value="Genomic_DNA"/>
</dbReference>
<keyword evidence="5 7" id="KW-0472">Membrane</keyword>
<gene>
    <name evidence="8" type="ORF">QR46_1743</name>
</gene>
<dbReference type="GO" id="GO:0005886">
    <property type="term" value="C:plasma membrane"/>
    <property type="evidence" value="ECO:0007669"/>
    <property type="project" value="UniProtKB-SubCell"/>
</dbReference>
<dbReference type="Proteomes" id="UP000070089">
    <property type="component" value="Unassembled WGS sequence"/>
</dbReference>
<feature type="transmembrane region" description="Helical" evidence="7">
    <location>
        <begin position="592"/>
        <end position="611"/>
    </location>
</feature>
<dbReference type="VEuPathDB" id="GiardiaDB:QR46_1743"/>
<evidence type="ECO:0000256" key="6">
    <source>
        <dbReference type="SAM" id="MobiDB-lite"/>
    </source>
</evidence>
<feature type="transmembrane region" description="Helical" evidence="7">
    <location>
        <begin position="246"/>
        <end position="267"/>
    </location>
</feature>
<dbReference type="InterPro" id="IPR051327">
    <property type="entry name" value="MATE_MepA_subfamily"/>
</dbReference>
<evidence type="ECO:0000256" key="4">
    <source>
        <dbReference type="ARBA" id="ARBA00022989"/>
    </source>
</evidence>
<evidence type="ECO:0000256" key="5">
    <source>
        <dbReference type="ARBA" id="ARBA00023136"/>
    </source>
</evidence>
<evidence type="ECO:0000256" key="1">
    <source>
        <dbReference type="ARBA" id="ARBA00004651"/>
    </source>
</evidence>
<feature type="region of interest" description="Disordered" evidence="6">
    <location>
        <begin position="172"/>
        <end position="202"/>
    </location>
</feature>
<sequence length="883" mass="98334">MTLLSRFQTKRDVNFSLLTLMSSISASLGSLLEDDFEECTAVLPSFRDRKAAPRRAVIVETRRSIPLNAEDAQIANPIFAHLQAEESILHQIAVSDHRIHFSGDADYATSSKQGNLNTRSLNILRRTNLSKRSSTYDYESEAISLANSASSAGTRRSARTLASHLYPSSAVAPIDPDTPSAPCTVTTTSTTKSNKDTSNKSKVRTVSSKTNCVLSQKMPSTTVTSSLSKTAYIKNKKTAEKSPFKLIFLISYPMVLGYLSVSLYILFDYEVVIDTSGLANLTGLVYFTPLEQILITQLYLAFGSSAGTIMEKYYSKFKDNHKDIQSRIMSEKVIAYYFLFGIIVSFVISVVMVLVIDKFVRLFAVSLANHYNYVAPTLEYAYPILFFGPFVYFISSGLFPVLRTMNLGAYCLVRQLIGGAVFLVATAVLIIALKFANSGAAWGIILGELCTGCFFLFNFLESFHLQIKMLTTRFRLACRRCRPSEKAAASSLAATTTNNSWQVRQKSGPKAIVAQPHTNVIPRIYLKAQRYGDFDCSLFYKFLTRGLANYLGYLTPPLTALIGIIQHYKYGGENAHKRQIATGLASRYLGTYQSPLTGLIAGITTVIDYYWSRKNYLKFKKAFYVGTLMMFIFCTCYTVVFESFLPYFVRSYKLESSYQKNIVKNGRIVFSLITFQTPFYMAVIVAQTLKQDRISLFLTAFRLIVGIAWNIVYPLVANSTDYMIHGIAIADALGGLNGLVYILIKHRHIRNIIRDEQLKCEAEEAIHRCASITQLEKPPKSVYVSLLDKVDGAAYEVKNDNALGESTEIGYLEEEAPAAKASPTITPGLSRMQSVQYLSQAEEQSMSVAHKITTISGRHSKTLSIADIASTHDGSKKQRKTSF</sequence>
<dbReference type="PANTHER" id="PTHR43823">
    <property type="entry name" value="SPORULATION PROTEIN YKVU"/>
    <property type="match status" value="1"/>
</dbReference>